<gene>
    <name evidence="3" type="ORF">FB556_2413</name>
</gene>
<dbReference type="CDD" id="cd00995">
    <property type="entry name" value="PBP2_NikA_DppA_OppA_like"/>
    <property type="match status" value="1"/>
</dbReference>
<dbReference type="PROSITE" id="PS51257">
    <property type="entry name" value="PROKAR_LIPOPROTEIN"/>
    <property type="match status" value="1"/>
</dbReference>
<dbReference type="Proteomes" id="UP000319746">
    <property type="component" value="Unassembled WGS sequence"/>
</dbReference>
<keyword evidence="1" id="KW-0732">Signal</keyword>
<dbReference type="Pfam" id="PF00496">
    <property type="entry name" value="SBP_bac_5"/>
    <property type="match status" value="1"/>
</dbReference>
<dbReference type="InterPro" id="IPR000914">
    <property type="entry name" value="SBP_5_dom"/>
</dbReference>
<dbReference type="GO" id="GO:0042597">
    <property type="term" value="C:periplasmic space"/>
    <property type="evidence" value="ECO:0007669"/>
    <property type="project" value="UniProtKB-ARBA"/>
</dbReference>
<reference evidence="3 4" key="1">
    <citation type="submission" date="2019-06" db="EMBL/GenBank/DDBJ databases">
        <title>Sequencing the genomes of 1000 actinobacteria strains.</title>
        <authorList>
            <person name="Klenk H.-P."/>
        </authorList>
    </citation>
    <scope>NUCLEOTIDE SEQUENCE [LARGE SCALE GENOMIC DNA]</scope>
    <source>
        <strain evidence="3 4">DSM 24083</strain>
    </source>
</reference>
<organism evidence="3 4">
    <name type="scientific">Enteractinococcus coprophilus</name>
    <dbReference type="NCBI Taxonomy" id="1027633"/>
    <lineage>
        <taxon>Bacteria</taxon>
        <taxon>Bacillati</taxon>
        <taxon>Actinomycetota</taxon>
        <taxon>Actinomycetes</taxon>
        <taxon>Micrococcales</taxon>
        <taxon>Micrococcaceae</taxon>
    </lineage>
</organism>
<accession>A0A543A0B7</accession>
<feature type="chain" id="PRO_5039498512" evidence="1">
    <location>
        <begin position="25"/>
        <end position="538"/>
    </location>
</feature>
<dbReference type="OrthoDB" id="9046151at2"/>
<dbReference type="PIRSF" id="PIRSF002741">
    <property type="entry name" value="MppA"/>
    <property type="match status" value="1"/>
</dbReference>
<protein>
    <submittedName>
        <fullName evidence="3">Oligopeptide transport system substrate-binding protein</fullName>
    </submittedName>
</protein>
<comment type="caution">
    <text evidence="3">The sequence shown here is derived from an EMBL/GenBank/DDBJ whole genome shotgun (WGS) entry which is preliminary data.</text>
</comment>
<dbReference type="Gene3D" id="3.40.190.10">
    <property type="entry name" value="Periplasmic binding protein-like II"/>
    <property type="match status" value="1"/>
</dbReference>
<evidence type="ECO:0000256" key="1">
    <source>
        <dbReference type="SAM" id="SignalP"/>
    </source>
</evidence>
<dbReference type="PANTHER" id="PTHR30290:SF83">
    <property type="entry name" value="ABC TRANSPORTER SUBSTRATE-BINDING PROTEIN"/>
    <property type="match status" value="1"/>
</dbReference>
<feature type="domain" description="Solute-binding protein family 5" evidence="2">
    <location>
        <begin position="84"/>
        <end position="460"/>
    </location>
</feature>
<evidence type="ECO:0000313" key="4">
    <source>
        <dbReference type="Proteomes" id="UP000319746"/>
    </source>
</evidence>
<dbReference type="SUPFAM" id="SSF53850">
    <property type="entry name" value="Periplasmic binding protein-like II"/>
    <property type="match status" value="1"/>
</dbReference>
<dbReference type="GO" id="GO:1904680">
    <property type="term" value="F:peptide transmembrane transporter activity"/>
    <property type="evidence" value="ECO:0007669"/>
    <property type="project" value="TreeGrafter"/>
</dbReference>
<name>A0A543A0B7_9MICC</name>
<evidence type="ECO:0000313" key="3">
    <source>
        <dbReference type="EMBL" id="TQL65936.1"/>
    </source>
</evidence>
<dbReference type="EMBL" id="VFOU01000004">
    <property type="protein sequence ID" value="TQL65936.1"/>
    <property type="molecule type" value="Genomic_DNA"/>
</dbReference>
<dbReference type="AlphaFoldDB" id="A0A543A0B7"/>
<evidence type="ECO:0000259" key="2">
    <source>
        <dbReference type="Pfam" id="PF00496"/>
    </source>
</evidence>
<dbReference type="GO" id="GO:0043190">
    <property type="term" value="C:ATP-binding cassette (ABC) transporter complex"/>
    <property type="evidence" value="ECO:0007669"/>
    <property type="project" value="InterPro"/>
</dbReference>
<dbReference type="GO" id="GO:0015833">
    <property type="term" value="P:peptide transport"/>
    <property type="evidence" value="ECO:0007669"/>
    <property type="project" value="TreeGrafter"/>
</dbReference>
<dbReference type="RefSeq" id="WP_141867973.1">
    <property type="nucleotide sequence ID" value="NZ_BAABAN010000006.1"/>
</dbReference>
<dbReference type="PANTHER" id="PTHR30290">
    <property type="entry name" value="PERIPLASMIC BINDING COMPONENT OF ABC TRANSPORTER"/>
    <property type="match status" value="1"/>
</dbReference>
<dbReference type="Gene3D" id="3.90.76.10">
    <property type="entry name" value="Dipeptide-binding Protein, Domain 1"/>
    <property type="match status" value="1"/>
</dbReference>
<dbReference type="Gene3D" id="3.10.105.10">
    <property type="entry name" value="Dipeptide-binding Protein, Domain 3"/>
    <property type="match status" value="1"/>
</dbReference>
<feature type="signal peptide" evidence="1">
    <location>
        <begin position="1"/>
        <end position="24"/>
    </location>
</feature>
<dbReference type="InterPro" id="IPR039424">
    <property type="entry name" value="SBP_5"/>
</dbReference>
<dbReference type="InterPro" id="IPR030678">
    <property type="entry name" value="Peptide/Ni-bd"/>
</dbReference>
<proteinExistence type="predicted"/>
<keyword evidence="4" id="KW-1185">Reference proteome</keyword>
<sequence>MQPKRILKYVGALSVAALAFTACGGGDDAAGGSADGEMVINAHGTEPQNPLVPTNTNEVGGGHIVDAIFAGLVSYATDGSTEMEVAESIESEDNLTWTIKLKDGWTFSDGTPVTANSFVDAWNYGANPDNAQLNAYFFNPIEGTDEEGNSTDGETLSGLEVVDDLTFEVTLKEPASDFPDRLGYSAYFPLPEVAFEDMEAFGEKPVSNGPYVLEEWNHDVEAVLSTNPDYEGNRTPQNDGLIFKFYTDPDAAYTDVQSGVVDVMDQVPPSAISTFQDDDSIQAFAEPGSVNGTITIPSRLEHFGDDEEGQLRRQAISKAIDREAVTSTIFDDTYTPATDFSSPLMPDFTEDVEGADVLEFDADEAKELWAQADEINEFTGSFELSYNADGAGNREWVEAVTNQIRENLEIEAEPNAFAAFAEFRELITNRELDTAFRTGWQPDYPSVYNYIAPTFGTGAGANDGDYSNPDFDQALREAAAAEDDATRAEHLADAQAILMEDLPAIPLWNRDAIAIAAQGVEGVQVNWQNQPEYYLVTK</sequence>